<evidence type="ECO:0000259" key="3">
    <source>
        <dbReference type="Pfam" id="PF13400"/>
    </source>
</evidence>
<feature type="domain" description="Putative Flp pilus-assembly TadG-like N-terminal" evidence="3">
    <location>
        <begin position="9"/>
        <end position="56"/>
    </location>
</feature>
<organism evidence="4 5">
    <name type="scientific">Streptomyces carminius</name>
    <dbReference type="NCBI Taxonomy" id="2665496"/>
    <lineage>
        <taxon>Bacteria</taxon>
        <taxon>Bacillati</taxon>
        <taxon>Actinomycetota</taxon>
        <taxon>Actinomycetes</taxon>
        <taxon>Kitasatosporales</taxon>
        <taxon>Streptomycetaceae</taxon>
        <taxon>Streptomyces</taxon>
    </lineage>
</organism>
<gene>
    <name evidence="4" type="ORF">CUT44_16400</name>
</gene>
<keyword evidence="2" id="KW-0812">Transmembrane</keyword>
<feature type="compositionally biased region" description="Low complexity" evidence="1">
    <location>
        <begin position="134"/>
        <end position="145"/>
    </location>
</feature>
<feature type="transmembrane region" description="Helical" evidence="2">
    <location>
        <begin position="12"/>
        <end position="32"/>
    </location>
</feature>
<keyword evidence="2" id="KW-0472">Membrane</keyword>
<evidence type="ECO:0000313" key="5">
    <source>
        <dbReference type="Proteomes" id="UP000230407"/>
    </source>
</evidence>
<sequence length="225" mass="23186">MSRGTSDAGQAFPVYLTAVAGLLFLALAFFAVGMASAARNDAQGAADAAALAAAQDARDGLREDLLELFDPDSWEDLLGGNEVGDADGACGAAAEFARKNGAELTGCDPVSFPAGFTVGVRNTEPVGDSLIPGTESTHAEATATAVIEPRCDIGETEAPPNGEPGGEEEDTEEPPGEEEEPEPGHELVCDGIDAPIEIGPDLDPEDLLEILPDPEELFSVHLADQ</sequence>
<dbReference type="RefSeq" id="WP_100202610.1">
    <property type="nucleotide sequence ID" value="NZ_PGGW01000057.1"/>
</dbReference>
<reference evidence="4 5" key="1">
    <citation type="submission" date="2017-11" db="EMBL/GenBank/DDBJ databases">
        <title>Streptomyces carmine sp. nov., a novel actinomycete isolated from Sophora alopecuroides in Xinjiang, China.</title>
        <authorList>
            <person name="Wang Y."/>
            <person name="Luo X."/>
            <person name="Wan C."/>
            <person name="Zhang L."/>
        </authorList>
    </citation>
    <scope>NUCLEOTIDE SEQUENCE [LARGE SCALE GENOMIC DNA]</scope>
    <source>
        <strain evidence="4 5">TRM SA0054</strain>
    </source>
</reference>
<feature type="compositionally biased region" description="Acidic residues" evidence="1">
    <location>
        <begin position="165"/>
        <end position="181"/>
    </location>
</feature>
<keyword evidence="2" id="KW-1133">Transmembrane helix</keyword>
<protein>
    <recommendedName>
        <fullName evidence="3">Putative Flp pilus-assembly TadG-like N-terminal domain-containing protein</fullName>
    </recommendedName>
</protein>
<evidence type="ECO:0000256" key="1">
    <source>
        <dbReference type="SAM" id="MobiDB-lite"/>
    </source>
</evidence>
<accession>A0A2M8LXC9</accession>
<dbReference type="InterPro" id="IPR028087">
    <property type="entry name" value="Tad_N"/>
</dbReference>
<keyword evidence="5" id="KW-1185">Reference proteome</keyword>
<dbReference type="Proteomes" id="UP000230407">
    <property type="component" value="Unassembled WGS sequence"/>
</dbReference>
<feature type="region of interest" description="Disordered" evidence="1">
    <location>
        <begin position="133"/>
        <end position="205"/>
    </location>
</feature>
<evidence type="ECO:0000313" key="4">
    <source>
        <dbReference type="EMBL" id="PJE96626.1"/>
    </source>
</evidence>
<proteinExistence type="predicted"/>
<evidence type="ECO:0000256" key="2">
    <source>
        <dbReference type="SAM" id="Phobius"/>
    </source>
</evidence>
<dbReference type="AlphaFoldDB" id="A0A2M8LXC9"/>
<name>A0A2M8LXC9_9ACTN</name>
<dbReference type="Pfam" id="PF13400">
    <property type="entry name" value="Tad"/>
    <property type="match status" value="1"/>
</dbReference>
<comment type="caution">
    <text evidence="4">The sequence shown here is derived from an EMBL/GenBank/DDBJ whole genome shotgun (WGS) entry which is preliminary data.</text>
</comment>
<dbReference type="EMBL" id="PGGW01000057">
    <property type="protein sequence ID" value="PJE96626.1"/>
    <property type="molecule type" value="Genomic_DNA"/>
</dbReference>